<name>A0A8S5UJC1_9CAUD</name>
<reference evidence="1" key="1">
    <citation type="journal article" date="2021" name="Proc. Natl. Acad. Sci. U.S.A.">
        <title>A Catalog of Tens of Thousands of Viruses from Human Metagenomes Reveals Hidden Associations with Chronic Diseases.</title>
        <authorList>
            <person name="Tisza M.J."/>
            <person name="Buck C.B."/>
        </authorList>
    </citation>
    <scope>NUCLEOTIDE SEQUENCE</scope>
    <source>
        <strain evidence="1">CtTDf8</strain>
    </source>
</reference>
<sequence>MTNEEYYTMLDRNHLCHRCHREKAFQGRKFCPECLEKMAASDAKQYARMTAEDRKKDTDKRREIYHQHKDEGICIRCKRPATYGLYCYEHYIRMKRMSRLAAQKRRRESADRVSVRDWRIEHRLCFNCGAPIEDGNPTKVCNACRARLAQNLAKSPWRQQEFKFGRNVYEPTYQNRQAGAR</sequence>
<organism evidence="1">
    <name type="scientific">Siphoviridae sp. ctTDf8</name>
    <dbReference type="NCBI Taxonomy" id="2825517"/>
    <lineage>
        <taxon>Viruses</taxon>
        <taxon>Duplodnaviria</taxon>
        <taxon>Heunggongvirae</taxon>
        <taxon>Uroviricota</taxon>
        <taxon>Caudoviricetes</taxon>
    </lineage>
</organism>
<accession>A0A8S5UJC1</accession>
<protein>
    <submittedName>
        <fullName evidence="1">PROTEIN/RNA Complex, archaeal, ribosomal, 50S, protein.0A</fullName>
    </submittedName>
</protein>
<proteinExistence type="predicted"/>
<dbReference type="EMBL" id="BK016093">
    <property type="protein sequence ID" value="DAF94498.1"/>
    <property type="molecule type" value="Genomic_DNA"/>
</dbReference>
<evidence type="ECO:0000313" key="1">
    <source>
        <dbReference type="EMBL" id="DAF94498.1"/>
    </source>
</evidence>